<gene>
    <name evidence="1" type="ORF">SAMN05421676_1044</name>
</gene>
<organism evidence="1 2">
    <name type="scientific">Salinibacillus kushneri</name>
    <dbReference type="NCBI Taxonomy" id="237682"/>
    <lineage>
        <taxon>Bacteria</taxon>
        <taxon>Bacillati</taxon>
        <taxon>Bacillota</taxon>
        <taxon>Bacilli</taxon>
        <taxon>Bacillales</taxon>
        <taxon>Bacillaceae</taxon>
        <taxon>Salinibacillus</taxon>
    </lineage>
</organism>
<keyword evidence="2" id="KW-1185">Reference proteome</keyword>
<dbReference type="OrthoDB" id="2690514at2"/>
<protein>
    <recommendedName>
        <fullName evidence="3">DUF2515 domain-containing protein</fullName>
    </recommendedName>
</protein>
<evidence type="ECO:0008006" key="3">
    <source>
        <dbReference type="Google" id="ProtNLM"/>
    </source>
</evidence>
<evidence type="ECO:0000313" key="2">
    <source>
        <dbReference type="Proteomes" id="UP000199095"/>
    </source>
</evidence>
<evidence type="ECO:0000313" key="1">
    <source>
        <dbReference type="EMBL" id="SET31269.1"/>
    </source>
</evidence>
<dbReference type="EMBL" id="FOHJ01000004">
    <property type="protein sequence ID" value="SET31269.1"/>
    <property type="molecule type" value="Genomic_DNA"/>
</dbReference>
<dbReference type="InterPro" id="IPR019658">
    <property type="entry name" value="DUF2515"/>
</dbReference>
<dbReference type="Proteomes" id="UP000199095">
    <property type="component" value="Unassembled WGS sequence"/>
</dbReference>
<dbReference type="Pfam" id="PF10720">
    <property type="entry name" value="DUF2515"/>
    <property type="match status" value="1"/>
</dbReference>
<sequence>MNDSKMINKIKIQTEKMNINNIKRTNAYLYFFDDYPEIKWSFLASMVSRNAGWNMTDLKTDTYQKLLSIKMVRYLFMTYERANWFIFSDAYPQLLIYHFSIMQKQPLFHLLKYFYVSTFMIDEWMHFWLHKNKNRLLYAQIINEQNLIQKPVIEEPFFKWRVFHNIPYLLQEKIHLNAVLFPTLSGSLYGLSIKKFTDVTERINTGKKLASILFDERLYQEFLAFAKKVYPDGTRREYEQFLKKKYITADHLEEIYPNITHENKYREDWYEPKNFLSVWWKKDMVQPQPIGDRFYKKRRTIEKISGLTGILKNG</sequence>
<name>A0A1I0DGU9_9BACI</name>
<reference evidence="2" key="1">
    <citation type="submission" date="2016-10" db="EMBL/GenBank/DDBJ databases">
        <authorList>
            <person name="Varghese N."/>
            <person name="Submissions S."/>
        </authorList>
    </citation>
    <scope>NUCLEOTIDE SEQUENCE [LARGE SCALE GENOMIC DNA]</scope>
    <source>
        <strain evidence="2">CGMCC 1.3566</strain>
    </source>
</reference>
<accession>A0A1I0DGU9</accession>
<dbReference type="STRING" id="237682.SAMN05421676_1044"/>
<proteinExistence type="predicted"/>
<dbReference type="AlphaFoldDB" id="A0A1I0DGU9"/>
<dbReference type="RefSeq" id="WP_093134023.1">
    <property type="nucleotide sequence ID" value="NZ_FOHJ01000004.1"/>
</dbReference>